<dbReference type="CDD" id="cd00303">
    <property type="entry name" value="retropepsin_like"/>
    <property type="match status" value="1"/>
</dbReference>
<evidence type="ECO:0008006" key="4">
    <source>
        <dbReference type="Google" id="ProtNLM"/>
    </source>
</evidence>
<dbReference type="RefSeq" id="XP_008179897.1">
    <property type="nucleotide sequence ID" value="XM_008181675.1"/>
</dbReference>
<dbReference type="OrthoDB" id="6631296at2759"/>
<dbReference type="EnsemblMetazoa" id="XM_008181675.1">
    <property type="protein sequence ID" value="XP_008179897.1"/>
    <property type="gene ID" value="LOC103308394"/>
</dbReference>
<dbReference type="InterPro" id="IPR021109">
    <property type="entry name" value="Peptidase_aspartic_dom_sf"/>
</dbReference>
<evidence type="ECO:0000313" key="3">
    <source>
        <dbReference type="Proteomes" id="UP000007819"/>
    </source>
</evidence>
<name>A0A8R1X1K6_ACYPI</name>
<dbReference type="InterPro" id="IPR005312">
    <property type="entry name" value="DUF1759"/>
</dbReference>
<organism evidence="2 3">
    <name type="scientific">Acyrthosiphon pisum</name>
    <name type="common">Pea aphid</name>
    <dbReference type="NCBI Taxonomy" id="7029"/>
    <lineage>
        <taxon>Eukaryota</taxon>
        <taxon>Metazoa</taxon>
        <taxon>Ecdysozoa</taxon>
        <taxon>Arthropoda</taxon>
        <taxon>Hexapoda</taxon>
        <taxon>Insecta</taxon>
        <taxon>Pterygota</taxon>
        <taxon>Neoptera</taxon>
        <taxon>Paraneoptera</taxon>
        <taxon>Hemiptera</taxon>
        <taxon>Sternorrhyncha</taxon>
        <taxon>Aphidomorpha</taxon>
        <taxon>Aphidoidea</taxon>
        <taxon>Aphididae</taxon>
        <taxon>Macrosiphini</taxon>
        <taxon>Acyrthosiphon</taxon>
    </lineage>
</organism>
<evidence type="ECO:0000256" key="1">
    <source>
        <dbReference type="SAM" id="MobiDB-lite"/>
    </source>
</evidence>
<dbReference type="Pfam" id="PF03564">
    <property type="entry name" value="DUF1759"/>
    <property type="match status" value="1"/>
</dbReference>
<reference evidence="3" key="1">
    <citation type="submission" date="2010-06" db="EMBL/GenBank/DDBJ databases">
        <authorList>
            <person name="Jiang H."/>
            <person name="Abraham K."/>
            <person name="Ali S."/>
            <person name="Alsbrooks S.L."/>
            <person name="Anim B.N."/>
            <person name="Anosike U.S."/>
            <person name="Attaway T."/>
            <person name="Bandaranaike D.P."/>
            <person name="Battles P.K."/>
            <person name="Bell S.N."/>
            <person name="Bell A.V."/>
            <person name="Beltran B."/>
            <person name="Bickham C."/>
            <person name="Bustamante Y."/>
            <person name="Caleb T."/>
            <person name="Canada A."/>
            <person name="Cardenas V."/>
            <person name="Carter K."/>
            <person name="Chacko J."/>
            <person name="Chandrabose M.N."/>
            <person name="Chavez D."/>
            <person name="Chavez A."/>
            <person name="Chen L."/>
            <person name="Chu H.-S."/>
            <person name="Claassen K.J."/>
            <person name="Cockrell R."/>
            <person name="Collins M."/>
            <person name="Cooper J.A."/>
            <person name="Cree A."/>
            <person name="Curry S.M."/>
            <person name="Da Y."/>
            <person name="Dao M.D."/>
            <person name="Das B."/>
            <person name="Davila M.-L."/>
            <person name="Davy-Carroll L."/>
            <person name="Denson S."/>
            <person name="Dinh H."/>
            <person name="Ebong V.E."/>
            <person name="Edwards J.R."/>
            <person name="Egan A."/>
            <person name="El-Daye J."/>
            <person name="Escobedo L."/>
            <person name="Fernandez S."/>
            <person name="Fernando P.R."/>
            <person name="Flagg N."/>
            <person name="Forbes L.D."/>
            <person name="Fowler R.G."/>
            <person name="Fu Q."/>
            <person name="Gabisi R.A."/>
            <person name="Ganer J."/>
            <person name="Garbino Pronczuk A."/>
            <person name="Garcia R.M."/>
            <person name="Garner T."/>
            <person name="Garrett T.E."/>
            <person name="Gonzalez D.A."/>
            <person name="Hamid H."/>
            <person name="Hawkins E.S."/>
            <person name="Hirani K."/>
            <person name="Hogues M.E."/>
            <person name="Hollins B."/>
            <person name="Hsiao C.-H."/>
            <person name="Jabil R."/>
            <person name="James M.L."/>
            <person name="Jhangiani S.N."/>
            <person name="Johnson B."/>
            <person name="Johnson Q."/>
            <person name="Joshi V."/>
            <person name="Kalu J.B."/>
            <person name="Kam C."/>
            <person name="Kashfia A."/>
            <person name="Keebler J."/>
            <person name="Kisamo H."/>
            <person name="Kovar C.L."/>
            <person name="Lago L.A."/>
            <person name="Lai C.-Y."/>
            <person name="Laidlaw J."/>
            <person name="Lara F."/>
            <person name="Le T.-K."/>
            <person name="Lee S.L."/>
            <person name="Legall F.H."/>
            <person name="Lemon S.J."/>
            <person name="Lewis L.R."/>
            <person name="Li B."/>
            <person name="Liu Y."/>
            <person name="Liu Y.-S."/>
            <person name="Lopez J."/>
            <person name="Lozado R.J."/>
            <person name="Lu J."/>
            <person name="Madu R.C."/>
            <person name="Maheshwari M."/>
            <person name="Maheshwari R."/>
            <person name="Malloy K."/>
            <person name="Martinez E."/>
            <person name="Mathew T."/>
            <person name="Mercado I.C."/>
            <person name="Mercado C."/>
            <person name="Meyer B."/>
            <person name="Montgomery K."/>
            <person name="Morgan M.B."/>
            <person name="Munidasa M."/>
            <person name="Nazareth L.V."/>
            <person name="Nelson J."/>
            <person name="Ng B.M."/>
            <person name="Nguyen N.B."/>
            <person name="Nguyen P.Q."/>
            <person name="Nguyen T."/>
            <person name="Obregon M."/>
            <person name="Okwuonu G.O."/>
            <person name="Onwere C.G."/>
            <person name="Orozco G."/>
            <person name="Parra A."/>
            <person name="Patel S."/>
            <person name="Patil S."/>
            <person name="Perez A."/>
            <person name="Perez Y."/>
            <person name="Pham C."/>
            <person name="Primus E.L."/>
            <person name="Pu L.-L."/>
            <person name="Puazo M."/>
            <person name="Qin X."/>
            <person name="Quiroz J.B."/>
            <person name="Reese J."/>
            <person name="Richards S."/>
            <person name="Rives C.M."/>
            <person name="Robberts R."/>
            <person name="Ruiz S.J."/>
            <person name="Ruiz M.J."/>
            <person name="Santibanez J."/>
            <person name="Schneider B.W."/>
            <person name="Sisson I."/>
            <person name="Smith M."/>
            <person name="Sodergren E."/>
            <person name="Song X.-Z."/>
            <person name="Song B.B."/>
            <person name="Summersgill H."/>
            <person name="Thelus R."/>
            <person name="Thornton R.D."/>
            <person name="Trejos Z.Y."/>
            <person name="Usmani K."/>
            <person name="Vattathil S."/>
            <person name="Villasana D."/>
            <person name="Walker D.L."/>
            <person name="Wang S."/>
            <person name="Wang K."/>
            <person name="White C.S."/>
            <person name="Williams A.C."/>
            <person name="Williamson J."/>
            <person name="Wilson K."/>
            <person name="Woghiren I.O."/>
            <person name="Woodworth J.R."/>
            <person name="Worley K.C."/>
            <person name="Wright R.A."/>
            <person name="Wu W."/>
            <person name="Young L."/>
            <person name="Zhang L."/>
            <person name="Zhang J."/>
            <person name="Zhu Y."/>
            <person name="Muzny D.M."/>
            <person name="Weinstock G."/>
            <person name="Gibbs R.A."/>
        </authorList>
    </citation>
    <scope>NUCLEOTIDE SEQUENCE [LARGE SCALE GENOMIC DNA]</scope>
    <source>
        <strain evidence="3">LSR1</strain>
    </source>
</reference>
<protein>
    <recommendedName>
        <fullName evidence="4">Peptidase aspartic putative domain-containing protein</fullName>
    </recommendedName>
</protein>
<dbReference type="AlphaFoldDB" id="A0A8R1X1K6"/>
<keyword evidence="3" id="KW-1185">Reference proteome</keyword>
<dbReference type="GeneID" id="103308394"/>
<dbReference type="PANTHER" id="PTHR47331">
    <property type="entry name" value="PHD-TYPE DOMAIN-CONTAINING PROTEIN"/>
    <property type="match status" value="1"/>
</dbReference>
<evidence type="ECO:0000313" key="2">
    <source>
        <dbReference type="EnsemblMetazoa" id="XP_008179897.1"/>
    </source>
</evidence>
<reference evidence="2" key="2">
    <citation type="submission" date="2022-06" db="UniProtKB">
        <authorList>
            <consortium name="EnsemblMetazoa"/>
        </authorList>
    </citation>
    <scope>IDENTIFICATION</scope>
</reference>
<dbReference type="SUPFAM" id="SSF50630">
    <property type="entry name" value="Acid proteases"/>
    <property type="match status" value="1"/>
</dbReference>
<sequence length="690" mass="76652">MAPPTSMAYVEAKARINRITKRMTTFLQASADYNQDRSSVGKRAKLSQMFLELNTLRENVENDIQLMEAAVANNTAPTDVTDHTGTETLSALFDTLYYDLAAFAEVHQISMTKTNTHNESNMINKSCFGNISAFQMPKRKFPTFSGAITEWQSFDDLSNSILSHAPDLTDVERFEYLKTALQDEPLSLIAHLSLTTDNYASAWDILRARYGNKRDVARIHLDALLTSHPVKIDDATSIKTLINVILEHTSALNNLNFVTRQWSPILVHIFEKQMDYELRSRWELHVGDTVSPTLNEFIDFLRNHIRSAGIRAESSSTSKTRHGKSETKKSNTRASTTPRVFTTVISPEPCPVCKETHKIKQCPTFIAKTSSERYQMVKEHRLCLNCLLSNHSTAFCKSKFTCRTCGQKHHSMLHFTKPVPTSTSTVSTPVSTSNLEPTITTCLVSRPQSHSVLLATMLLKAKASNGSSHTLRALVDTGSEASFVTARCADKLSLQRRRCTSQVRPFAGSTINIVSGIVTITLSAVSTSEPTVTVNTMVVPKIVDQLPHLRLSSDTWQHLTDLPLADPTYNTPGPIDVLLGADIVPSIMTGHRVTGKITQPSAFNTIFGWIVMGPADQIPAPAVTTLTVQSNTELESALTRFWKLEEPSLPLSTIDDTDPAEQIFTKSLLHSNILAMTQKLQRIKSWMKTS</sequence>
<dbReference type="Gene3D" id="2.40.70.10">
    <property type="entry name" value="Acid Proteases"/>
    <property type="match status" value="1"/>
</dbReference>
<dbReference type="Proteomes" id="UP000007819">
    <property type="component" value="Unassembled WGS sequence"/>
</dbReference>
<feature type="region of interest" description="Disordered" evidence="1">
    <location>
        <begin position="311"/>
        <end position="336"/>
    </location>
</feature>
<accession>A0A8R1X1K6</accession>
<proteinExistence type="predicted"/>
<dbReference type="KEGG" id="api:103308394"/>
<dbReference type="PANTHER" id="PTHR47331:SF5">
    <property type="entry name" value="RIBONUCLEASE H"/>
    <property type="match status" value="1"/>
</dbReference>